<evidence type="ECO:0000313" key="3">
    <source>
        <dbReference type="Proteomes" id="UP001516023"/>
    </source>
</evidence>
<proteinExistence type="predicted"/>
<comment type="caution">
    <text evidence="2">The sequence shown here is derived from an EMBL/GenBank/DDBJ whole genome shotgun (WGS) entry which is preliminary data.</text>
</comment>
<evidence type="ECO:0000256" key="1">
    <source>
        <dbReference type="SAM" id="Phobius"/>
    </source>
</evidence>
<keyword evidence="1" id="KW-1133">Transmembrane helix</keyword>
<protein>
    <submittedName>
        <fullName evidence="2">Uncharacterized protein</fullName>
    </submittedName>
</protein>
<dbReference type="AlphaFoldDB" id="A0ABD3P2Q9"/>
<keyword evidence="1" id="KW-0472">Membrane</keyword>
<accession>A0ABD3P2Q9</accession>
<keyword evidence="3" id="KW-1185">Reference proteome</keyword>
<dbReference type="Proteomes" id="UP001516023">
    <property type="component" value="Unassembled WGS sequence"/>
</dbReference>
<organism evidence="2 3">
    <name type="scientific">Cyclotella cryptica</name>
    <dbReference type="NCBI Taxonomy" id="29204"/>
    <lineage>
        <taxon>Eukaryota</taxon>
        <taxon>Sar</taxon>
        <taxon>Stramenopiles</taxon>
        <taxon>Ochrophyta</taxon>
        <taxon>Bacillariophyta</taxon>
        <taxon>Coscinodiscophyceae</taxon>
        <taxon>Thalassiosirophycidae</taxon>
        <taxon>Stephanodiscales</taxon>
        <taxon>Stephanodiscaceae</taxon>
        <taxon>Cyclotella</taxon>
    </lineage>
</organism>
<evidence type="ECO:0000313" key="2">
    <source>
        <dbReference type="EMBL" id="KAL3782337.1"/>
    </source>
</evidence>
<name>A0ABD3P2Q9_9STRA</name>
<keyword evidence="1" id="KW-0812">Transmembrane</keyword>
<reference evidence="2 3" key="1">
    <citation type="journal article" date="2020" name="G3 (Bethesda)">
        <title>Improved Reference Genome for Cyclotella cryptica CCMP332, a Model for Cell Wall Morphogenesis, Salinity Adaptation, and Lipid Production in Diatoms (Bacillariophyta).</title>
        <authorList>
            <person name="Roberts W.R."/>
            <person name="Downey K.M."/>
            <person name="Ruck E.C."/>
            <person name="Traller J.C."/>
            <person name="Alverson A.J."/>
        </authorList>
    </citation>
    <scope>NUCLEOTIDE SEQUENCE [LARGE SCALE GENOMIC DNA]</scope>
    <source>
        <strain evidence="2 3">CCMP332</strain>
    </source>
</reference>
<feature type="transmembrane region" description="Helical" evidence="1">
    <location>
        <begin position="305"/>
        <end position="327"/>
    </location>
</feature>
<dbReference type="EMBL" id="JABMIG020000289">
    <property type="protein sequence ID" value="KAL3782337.1"/>
    <property type="molecule type" value="Genomic_DNA"/>
</dbReference>
<gene>
    <name evidence="2" type="ORF">HJC23_012744</name>
</gene>
<sequence length="340" mass="37853">MMTGSIQHLRFLAIIGIVLLVHSTAFTRRGTLLNIQHRLGHLHMPRIQTRYASASGKDIRDFRSKTFSPIPTVTSRAIEVDDARYSNNDASHVSTLKIKGQVVEDFRTGSASRHTVDNSVVDHSSAAAASPSPTFYTSFQSIPYTNDASYPGGKHYQLEELEDSETSTTDIFLNTDNTINVGETNGPLFLSAYGAWTTRNTNLPMPTGTRGGTQFEMQLTRKYQTGKEGTHDTDIGEFDYEVKRTFRGEMTLVGGTVLAVNGEILDVDETLGDRRVSYLVLEWDVLVALESVLATCLQNKILSKILFIELFVSFLFDILQVGFFNMIDTTEARKQDSVDQ</sequence>